<dbReference type="EMBL" id="PQIB02000013">
    <property type="protein sequence ID" value="RLM74377.1"/>
    <property type="molecule type" value="Genomic_DNA"/>
</dbReference>
<name>A0A3L6QAZ5_PANMI</name>
<keyword evidence="2" id="KW-1185">Reference proteome</keyword>
<evidence type="ECO:0000313" key="2">
    <source>
        <dbReference type="Proteomes" id="UP000275267"/>
    </source>
</evidence>
<evidence type="ECO:0000313" key="1">
    <source>
        <dbReference type="EMBL" id="RLM74377.1"/>
    </source>
</evidence>
<organism evidence="1 2">
    <name type="scientific">Panicum miliaceum</name>
    <name type="common">Proso millet</name>
    <name type="synonym">Broomcorn millet</name>
    <dbReference type="NCBI Taxonomy" id="4540"/>
    <lineage>
        <taxon>Eukaryota</taxon>
        <taxon>Viridiplantae</taxon>
        <taxon>Streptophyta</taxon>
        <taxon>Embryophyta</taxon>
        <taxon>Tracheophyta</taxon>
        <taxon>Spermatophyta</taxon>
        <taxon>Magnoliopsida</taxon>
        <taxon>Liliopsida</taxon>
        <taxon>Poales</taxon>
        <taxon>Poaceae</taxon>
        <taxon>PACMAD clade</taxon>
        <taxon>Panicoideae</taxon>
        <taxon>Panicodae</taxon>
        <taxon>Paniceae</taxon>
        <taxon>Panicinae</taxon>
        <taxon>Panicum</taxon>
        <taxon>Panicum sect. Panicum</taxon>
    </lineage>
</organism>
<dbReference type="AlphaFoldDB" id="A0A3L6QAZ5"/>
<gene>
    <name evidence="1" type="ORF">C2845_PM15G17770</name>
</gene>
<proteinExistence type="predicted"/>
<sequence>MAEPGVPLLSPLSLSALVSGNGGWKLRSRRPPEFRNLSQEELLLKGDLKNRFLALTAIEKLRLRQQSSQGWDASSKFFFLGVNGR</sequence>
<dbReference type="Proteomes" id="UP000275267">
    <property type="component" value="Unassembled WGS sequence"/>
</dbReference>
<protein>
    <submittedName>
        <fullName evidence="1">Uncharacterized protein</fullName>
    </submittedName>
</protein>
<accession>A0A3L6QAZ5</accession>
<comment type="caution">
    <text evidence="1">The sequence shown here is derived from an EMBL/GenBank/DDBJ whole genome shotgun (WGS) entry which is preliminary data.</text>
</comment>
<reference evidence="2" key="1">
    <citation type="journal article" date="2019" name="Nat. Commun.">
        <title>The genome of broomcorn millet.</title>
        <authorList>
            <person name="Zou C."/>
            <person name="Miki D."/>
            <person name="Li D."/>
            <person name="Tang Q."/>
            <person name="Xiao L."/>
            <person name="Rajput S."/>
            <person name="Deng P."/>
            <person name="Jia W."/>
            <person name="Huang R."/>
            <person name="Zhang M."/>
            <person name="Sun Y."/>
            <person name="Hu J."/>
            <person name="Fu X."/>
            <person name="Schnable P.S."/>
            <person name="Li F."/>
            <person name="Zhang H."/>
            <person name="Feng B."/>
            <person name="Zhu X."/>
            <person name="Liu R."/>
            <person name="Schnable J.C."/>
            <person name="Zhu J.-K."/>
            <person name="Zhang H."/>
        </authorList>
    </citation>
    <scope>NUCLEOTIDE SEQUENCE [LARGE SCALE GENOMIC DNA]</scope>
</reference>